<feature type="transmembrane region" description="Helical" evidence="1">
    <location>
        <begin position="321"/>
        <end position="338"/>
    </location>
</feature>
<protein>
    <submittedName>
        <fullName evidence="2">Uncharacterized protein</fullName>
    </submittedName>
</protein>
<keyword evidence="1" id="KW-0472">Membrane</keyword>
<comment type="caution">
    <text evidence="2">The sequence shown here is derived from an EMBL/GenBank/DDBJ whole genome shotgun (WGS) entry which is preliminary data.</text>
</comment>
<feature type="transmembrane region" description="Helical" evidence="1">
    <location>
        <begin position="298"/>
        <end position="314"/>
    </location>
</feature>
<feature type="transmembrane region" description="Helical" evidence="1">
    <location>
        <begin position="6"/>
        <end position="27"/>
    </location>
</feature>
<reference evidence="2 3" key="1">
    <citation type="journal article" date="2012" name="J. Bacteriol.">
        <title>Draft Genome Sequence of the Soil Bacterium Burkholderia terrae Strain BS001, Which Interacts with Fungal Surface Structures.</title>
        <authorList>
            <person name="Nazir R."/>
            <person name="Hansen M.A."/>
            <person name="Sorensen S."/>
            <person name="van Elsas J.D."/>
        </authorList>
    </citation>
    <scope>NUCLEOTIDE SEQUENCE [LARGE SCALE GENOMIC DNA]</scope>
    <source>
        <strain evidence="2 3">BS001</strain>
    </source>
</reference>
<feature type="transmembrane region" description="Helical" evidence="1">
    <location>
        <begin position="392"/>
        <end position="411"/>
    </location>
</feature>
<sequence>MSSVFWMVVGAMAIILCIATVLGRAVCQMLPRRLSSAAKFYLSPALGLSILVVFASLLGRHLPMGSLPVRLGLVAIVILAFCVERDRLKAFKHALTVTCFGLVCGSPILGGLFLHGSYFAYNDTFTYLAHSIWLQTHSFADTITASGLTPASSQIALYQAAGLRMGTSYLIALVQAIIGLRWSYEVYPAVIVSAISACCLAAGLPLIRSTRGTPKAVRFALLSLPAFAFNGLTFGSVFGFAPQTLGITFASSLAFLIGYLLRWAVTQRVAVADVVNAAVPGALLFAALTYAYSEMMPFAVLGISASALIVIGCRRRVDRHVVVLGGAFALVALLLLNTEALRAVTAIRTQANVVVGGPVNWSLSGFVAHAVGVHGGAWDGFTWAMRERPKSAGYFIGMAALLLFSALLVLARKAIWRRLQDYSLLPALTIVVLLGAAVLYFRYGVRSPFPSGIGQSWSQFKLSEWASPFASVFLLLAVLNLRMHRSKRFDVTVACVLVGCIAVESITAPLNLRGVYGYFTQYYGAPRSVGKFLEDFRGLTLSTCRPDAPIYLDLHEGDMKARETVTMYLSDRDLRSDWRDDDYLNYFSSHGGKSEPPSAGDCIIANVNAPKYSDRGVVAGPFRVIQSEAQPAQN</sequence>
<feature type="transmembrane region" description="Helical" evidence="1">
    <location>
        <begin position="65"/>
        <end position="83"/>
    </location>
</feature>
<proteinExistence type="predicted"/>
<feature type="transmembrane region" description="Helical" evidence="1">
    <location>
        <begin position="219"/>
        <end position="241"/>
    </location>
</feature>
<dbReference type="EMBL" id="AKAU01000193">
    <property type="protein sequence ID" value="EIM96472.1"/>
    <property type="molecule type" value="Genomic_DNA"/>
</dbReference>
<feature type="transmembrane region" description="Helical" evidence="1">
    <location>
        <begin position="423"/>
        <end position="445"/>
    </location>
</feature>
<dbReference type="Proteomes" id="UP000004980">
    <property type="component" value="Unassembled WGS sequence"/>
</dbReference>
<feature type="transmembrane region" description="Helical" evidence="1">
    <location>
        <begin position="186"/>
        <end position="207"/>
    </location>
</feature>
<feature type="transmembrane region" description="Helical" evidence="1">
    <location>
        <begin position="465"/>
        <end position="481"/>
    </location>
</feature>
<keyword evidence="3" id="KW-1185">Reference proteome</keyword>
<evidence type="ECO:0000313" key="2">
    <source>
        <dbReference type="EMBL" id="EIM96472.1"/>
    </source>
</evidence>
<keyword evidence="1" id="KW-1133">Transmembrane helix</keyword>
<feature type="transmembrane region" description="Helical" evidence="1">
    <location>
        <begin position="247"/>
        <end position="265"/>
    </location>
</feature>
<name>A0ABN0FCV1_9BURK</name>
<accession>A0ABN0FCV1</accession>
<evidence type="ECO:0000256" key="1">
    <source>
        <dbReference type="SAM" id="Phobius"/>
    </source>
</evidence>
<feature type="transmembrane region" description="Helical" evidence="1">
    <location>
        <begin position="39"/>
        <end position="59"/>
    </location>
</feature>
<dbReference type="RefSeq" id="WP_007589037.1">
    <property type="nucleotide sequence ID" value="NZ_AKAU01000193.1"/>
</dbReference>
<organism evidence="2 3">
    <name type="scientific">Paraburkholderia hospita</name>
    <dbReference type="NCBI Taxonomy" id="169430"/>
    <lineage>
        <taxon>Bacteria</taxon>
        <taxon>Pseudomonadati</taxon>
        <taxon>Pseudomonadota</taxon>
        <taxon>Betaproteobacteria</taxon>
        <taxon>Burkholderiales</taxon>
        <taxon>Burkholderiaceae</taxon>
        <taxon>Paraburkholderia</taxon>
    </lineage>
</organism>
<gene>
    <name evidence="2" type="ORF">WQE_33991</name>
</gene>
<keyword evidence="1" id="KW-0812">Transmembrane</keyword>
<evidence type="ECO:0000313" key="3">
    <source>
        <dbReference type="Proteomes" id="UP000004980"/>
    </source>
</evidence>
<feature type="transmembrane region" description="Helical" evidence="1">
    <location>
        <begin position="95"/>
        <end position="121"/>
    </location>
</feature>
<feature type="transmembrane region" description="Helical" evidence="1">
    <location>
        <begin position="274"/>
        <end position="292"/>
    </location>
</feature>